<feature type="transmembrane region" description="Helical" evidence="7">
    <location>
        <begin position="44"/>
        <end position="61"/>
    </location>
</feature>
<evidence type="ECO:0000256" key="2">
    <source>
        <dbReference type="ARBA" id="ARBA00009399"/>
    </source>
</evidence>
<keyword evidence="3 7" id="KW-0812">Transmembrane</keyword>
<evidence type="ECO:0000256" key="5">
    <source>
        <dbReference type="ARBA" id="ARBA00023136"/>
    </source>
</evidence>
<comment type="subcellular location">
    <subcellularLocation>
        <location evidence="1">Membrane</location>
        <topology evidence="1">Multi-pass membrane protein</topology>
    </subcellularLocation>
</comment>
<evidence type="ECO:0000259" key="8">
    <source>
        <dbReference type="Pfam" id="PF04138"/>
    </source>
</evidence>
<evidence type="ECO:0000256" key="1">
    <source>
        <dbReference type="ARBA" id="ARBA00004141"/>
    </source>
</evidence>
<gene>
    <name evidence="9" type="ORF">ABT322_00100</name>
</gene>
<dbReference type="PANTHER" id="PTHR38459:SF6">
    <property type="entry name" value="ARABINOGALACTAN BIOSYNTHESIS RECRUITING PROTEIN RV3789"/>
    <property type="match status" value="1"/>
</dbReference>
<sequence>MVAGRRELLGFATAGLLAYAVDLGLFTALRGPAGLGPLTAKALSFVAACSVAYAGNALGTYRHIHPRGLRPYAVFFAVNAAGAAVQLLCLAVSHYGLGLTSQRADTVSGAGIGMALATILRFWGTRTLVFRSGETTGRRPGPWTGTTGGRVGSWTG</sequence>
<feature type="compositionally biased region" description="Gly residues" evidence="6">
    <location>
        <begin position="146"/>
        <end position="156"/>
    </location>
</feature>
<feature type="transmembrane region" description="Helical" evidence="7">
    <location>
        <begin position="73"/>
        <end position="95"/>
    </location>
</feature>
<keyword evidence="10" id="KW-1185">Reference proteome</keyword>
<dbReference type="Proteomes" id="UP001490330">
    <property type="component" value="Unassembled WGS sequence"/>
</dbReference>
<dbReference type="RefSeq" id="WP_350714088.1">
    <property type="nucleotide sequence ID" value="NZ_JBEPCO010000001.1"/>
</dbReference>
<evidence type="ECO:0000313" key="10">
    <source>
        <dbReference type="Proteomes" id="UP001490330"/>
    </source>
</evidence>
<dbReference type="PANTHER" id="PTHR38459">
    <property type="entry name" value="PROPHAGE BACTOPRENOL-LINKED GLUCOSE TRANSLOCASE HOMOLOG"/>
    <property type="match status" value="1"/>
</dbReference>
<feature type="region of interest" description="Disordered" evidence="6">
    <location>
        <begin position="134"/>
        <end position="156"/>
    </location>
</feature>
<dbReference type="EMBL" id="JBEPCV010000001">
    <property type="protein sequence ID" value="MER6902179.1"/>
    <property type="molecule type" value="Genomic_DNA"/>
</dbReference>
<proteinExistence type="inferred from homology"/>
<keyword evidence="4 7" id="KW-1133">Transmembrane helix</keyword>
<dbReference type="InterPro" id="IPR007267">
    <property type="entry name" value="GtrA_DPMS_TM"/>
</dbReference>
<name>A0ABV1V6R5_9ACTN</name>
<feature type="domain" description="GtrA/DPMS transmembrane" evidence="8">
    <location>
        <begin position="11"/>
        <end position="130"/>
    </location>
</feature>
<dbReference type="Pfam" id="PF04138">
    <property type="entry name" value="GtrA_DPMS_TM"/>
    <property type="match status" value="1"/>
</dbReference>
<evidence type="ECO:0000256" key="7">
    <source>
        <dbReference type="SAM" id="Phobius"/>
    </source>
</evidence>
<dbReference type="InterPro" id="IPR051401">
    <property type="entry name" value="GtrA_CellWall_Glycosyl"/>
</dbReference>
<evidence type="ECO:0000313" key="9">
    <source>
        <dbReference type="EMBL" id="MER6902179.1"/>
    </source>
</evidence>
<feature type="transmembrane region" description="Helical" evidence="7">
    <location>
        <begin position="107"/>
        <end position="124"/>
    </location>
</feature>
<keyword evidence="5 7" id="KW-0472">Membrane</keyword>
<protein>
    <submittedName>
        <fullName evidence="9">GtrA family protein</fullName>
    </submittedName>
</protein>
<evidence type="ECO:0000256" key="4">
    <source>
        <dbReference type="ARBA" id="ARBA00022989"/>
    </source>
</evidence>
<comment type="caution">
    <text evidence="9">The sequence shown here is derived from an EMBL/GenBank/DDBJ whole genome shotgun (WGS) entry which is preliminary data.</text>
</comment>
<organism evidence="9 10">
    <name type="scientific">Streptomyces flaveolus</name>
    <dbReference type="NCBI Taxonomy" id="67297"/>
    <lineage>
        <taxon>Bacteria</taxon>
        <taxon>Bacillati</taxon>
        <taxon>Actinomycetota</taxon>
        <taxon>Actinomycetes</taxon>
        <taxon>Kitasatosporales</taxon>
        <taxon>Streptomycetaceae</taxon>
        <taxon>Streptomyces</taxon>
    </lineage>
</organism>
<accession>A0ABV1V6R5</accession>
<evidence type="ECO:0000256" key="6">
    <source>
        <dbReference type="SAM" id="MobiDB-lite"/>
    </source>
</evidence>
<comment type="similarity">
    <text evidence="2">Belongs to the GtrA family.</text>
</comment>
<reference evidence="9 10" key="1">
    <citation type="submission" date="2024-06" db="EMBL/GenBank/DDBJ databases">
        <title>The Natural Products Discovery Center: Release of the First 8490 Sequenced Strains for Exploring Actinobacteria Biosynthetic Diversity.</title>
        <authorList>
            <person name="Kalkreuter E."/>
            <person name="Kautsar S.A."/>
            <person name="Yang D."/>
            <person name="Bader C.D."/>
            <person name="Teijaro C.N."/>
            <person name="Fluegel L."/>
            <person name="Davis C.M."/>
            <person name="Simpson J.R."/>
            <person name="Lauterbach L."/>
            <person name="Steele A.D."/>
            <person name="Gui C."/>
            <person name="Meng S."/>
            <person name="Li G."/>
            <person name="Viehrig K."/>
            <person name="Ye F."/>
            <person name="Su P."/>
            <person name="Kiefer A.F."/>
            <person name="Nichols A."/>
            <person name="Cepeda A.J."/>
            <person name="Yan W."/>
            <person name="Fan B."/>
            <person name="Jiang Y."/>
            <person name="Adhikari A."/>
            <person name="Zheng C.-J."/>
            <person name="Schuster L."/>
            <person name="Cowan T.M."/>
            <person name="Smanski M.J."/>
            <person name="Chevrette M.G."/>
            <person name="De Carvalho L.P.S."/>
            <person name="Shen B."/>
        </authorList>
    </citation>
    <scope>NUCLEOTIDE SEQUENCE [LARGE SCALE GENOMIC DNA]</scope>
    <source>
        <strain evidence="9 10">NPDC000632</strain>
    </source>
</reference>
<evidence type="ECO:0000256" key="3">
    <source>
        <dbReference type="ARBA" id="ARBA00022692"/>
    </source>
</evidence>